<dbReference type="InterPro" id="IPR050682">
    <property type="entry name" value="ModA/WtpA"/>
</dbReference>
<organism evidence="5 6">
    <name type="scientific">Helicobacter enhydrae</name>
    <dbReference type="NCBI Taxonomy" id="222136"/>
    <lineage>
        <taxon>Bacteria</taxon>
        <taxon>Pseudomonadati</taxon>
        <taxon>Campylobacterota</taxon>
        <taxon>Epsilonproteobacteria</taxon>
        <taxon>Campylobacterales</taxon>
        <taxon>Helicobacteraceae</taxon>
        <taxon>Helicobacter</taxon>
    </lineage>
</organism>
<dbReference type="PANTHER" id="PTHR30632">
    <property type="entry name" value="MOLYBDATE-BINDING PERIPLASMIC PROTEIN"/>
    <property type="match status" value="1"/>
</dbReference>
<dbReference type="Pfam" id="PF13531">
    <property type="entry name" value="SBP_bac_11"/>
    <property type="match status" value="1"/>
</dbReference>
<dbReference type="NCBIfam" id="TIGR01256">
    <property type="entry name" value="modA"/>
    <property type="match status" value="1"/>
</dbReference>
<dbReference type="AlphaFoldDB" id="A0A1B1U4F7"/>
<keyword evidence="4" id="KW-0500">Molybdenum</keyword>
<dbReference type="PANTHER" id="PTHR30632:SF14">
    <property type="entry name" value="TUNGSTATE_MOLYBDATE_CHROMATE-BINDING PROTEIN MODA"/>
    <property type="match status" value="1"/>
</dbReference>
<keyword evidence="3" id="KW-0732">Signal</keyword>
<dbReference type="RefSeq" id="WP_066338970.1">
    <property type="nucleotide sequence ID" value="NZ_CP016503.1"/>
</dbReference>
<feature type="binding site" evidence="4">
    <location>
        <position position="54"/>
    </location>
    <ligand>
        <name>molybdate</name>
        <dbReference type="ChEBI" id="CHEBI:36264"/>
    </ligand>
</feature>
<dbReference type="OrthoDB" id="9785015at2"/>
<dbReference type="STRING" id="222136.BBW65_01945"/>
<reference evidence="6" key="1">
    <citation type="submission" date="2016-07" db="EMBL/GenBank/DDBJ databases">
        <authorList>
            <person name="Florea S."/>
            <person name="Webb J.S."/>
            <person name="Jaromczyk J."/>
            <person name="Schardl C.L."/>
        </authorList>
    </citation>
    <scope>NUCLEOTIDE SEQUENCE [LARGE SCALE GENOMIC DNA]</scope>
    <source>
        <strain evidence="6">MIT 01-6242</strain>
    </source>
</reference>
<dbReference type="GO" id="GO:0046872">
    <property type="term" value="F:metal ion binding"/>
    <property type="evidence" value="ECO:0007669"/>
    <property type="project" value="UniProtKB-KW"/>
</dbReference>
<keyword evidence="2 4" id="KW-0479">Metal-binding</keyword>
<dbReference type="GO" id="GO:0030973">
    <property type="term" value="F:molybdate ion binding"/>
    <property type="evidence" value="ECO:0007669"/>
    <property type="project" value="InterPro"/>
</dbReference>
<dbReference type="InterPro" id="IPR044084">
    <property type="entry name" value="AvModA-like_subst-bd"/>
</dbReference>
<dbReference type="SUPFAM" id="SSF53850">
    <property type="entry name" value="Periplasmic binding protein-like II"/>
    <property type="match status" value="1"/>
</dbReference>
<dbReference type="Gene3D" id="3.40.190.10">
    <property type="entry name" value="Periplasmic binding protein-like II"/>
    <property type="match status" value="2"/>
</dbReference>
<gene>
    <name evidence="5" type="ORF">BBW65_01945</name>
</gene>
<evidence type="ECO:0000256" key="4">
    <source>
        <dbReference type="PIRSR" id="PIRSR004846-1"/>
    </source>
</evidence>
<dbReference type="CDD" id="cd13539">
    <property type="entry name" value="PBP2_AvModA"/>
    <property type="match status" value="1"/>
</dbReference>
<protein>
    <submittedName>
        <fullName evidence="5">Molybdate ABC transporter substrate-binding protein</fullName>
    </submittedName>
</protein>
<evidence type="ECO:0000313" key="5">
    <source>
        <dbReference type="EMBL" id="ANV97643.1"/>
    </source>
</evidence>
<dbReference type="Proteomes" id="UP000092884">
    <property type="component" value="Chromosome"/>
</dbReference>
<dbReference type="EMBL" id="CP016503">
    <property type="protein sequence ID" value="ANV97643.1"/>
    <property type="molecule type" value="Genomic_DNA"/>
</dbReference>
<evidence type="ECO:0000256" key="2">
    <source>
        <dbReference type="ARBA" id="ARBA00022723"/>
    </source>
</evidence>
<evidence type="ECO:0000256" key="3">
    <source>
        <dbReference type="ARBA" id="ARBA00022729"/>
    </source>
</evidence>
<proteinExistence type="inferred from homology"/>
<dbReference type="GO" id="GO:0015689">
    <property type="term" value="P:molybdate ion transport"/>
    <property type="evidence" value="ECO:0007669"/>
    <property type="project" value="InterPro"/>
</dbReference>
<accession>A0A1B1U4F7</accession>
<dbReference type="KEGG" id="het:BBW65_01945"/>
<comment type="similarity">
    <text evidence="1">Belongs to the bacterial solute-binding protein ModA family.</text>
</comment>
<keyword evidence="6" id="KW-1185">Reference proteome</keyword>
<evidence type="ECO:0000313" key="6">
    <source>
        <dbReference type="Proteomes" id="UP000092884"/>
    </source>
</evidence>
<dbReference type="InterPro" id="IPR005950">
    <property type="entry name" value="ModA"/>
</dbReference>
<sequence length="242" mass="26507">MRVLFFCMALSVAIFGKELNILAAANLRLVLEEVKQEFLQDYPDVSINLSFLSSGKAYAQIINGAKADLFFSADEDKPQKLFQQGYVLGEPQVYAFGTLVLCTTKDLNLSTFKVLQSSSVKHIAIANPKLAPYGFAGVEFLKNIGAYADVAHKLVVGDSVGMALSYVKSGNADLGLSALSLVINDKSFTYRVLDDDLYPPIKQAFVVLEQTKNNDIASAFARFVLSSVGQGIFERYGYKRAK</sequence>
<feature type="binding site" evidence="4">
    <location>
        <position position="160"/>
    </location>
    <ligand>
        <name>molybdate</name>
        <dbReference type="ChEBI" id="CHEBI:36264"/>
    </ligand>
</feature>
<evidence type="ECO:0000256" key="1">
    <source>
        <dbReference type="ARBA" id="ARBA00009175"/>
    </source>
</evidence>
<dbReference type="PIRSF" id="PIRSF004846">
    <property type="entry name" value="ModA"/>
    <property type="match status" value="1"/>
</dbReference>
<name>A0A1B1U4F7_9HELI</name>